<keyword evidence="4 8" id="KW-0328">Glycosyltransferase</keyword>
<comment type="caution">
    <text evidence="8">Lacks conserved residue(s) required for the propagation of feature annotation.</text>
</comment>
<dbReference type="GO" id="GO:0000287">
    <property type="term" value="F:magnesium ion binding"/>
    <property type="evidence" value="ECO:0007669"/>
    <property type="project" value="UniProtKB-UniRule"/>
</dbReference>
<dbReference type="Gene3D" id="1.20.970.10">
    <property type="entry name" value="Transferase, Pyrimidine Nucleoside Phosphorylase, Chain C"/>
    <property type="match status" value="1"/>
</dbReference>
<comment type="function">
    <text evidence="8">Catalyzes the transfer of the phosphoribosyl group of 5-phosphorylribose-1-pyrophosphate (PRPP) to anthranilate to yield N-(5'-phosphoribosyl)-anthranilate (PRA).</text>
</comment>
<dbReference type="InterPro" id="IPR017459">
    <property type="entry name" value="Glycosyl_Trfase_fam3_N_dom"/>
</dbReference>
<evidence type="ECO:0000256" key="3">
    <source>
        <dbReference type="ARBA" id="ARBA00022605"/>
    </source>
</evidence>
<feature type="domain" description="Glycosyl transferase family 3" evidence="9">
    <location>
        <begin position="77"/>
        <end position="326"/>
    </location>
</feature>
<feature type="binding site" evidence="8">
    <location>
        <position position="95"/>
    </location>
    <ligand>
        <name>Mg(2+)</name>
        <dbReference type="ChEBI" id="CHEBI:18420"/>
        <label>1</label>
    </ligand>
</feature>
<keyword evidence="8" id="KW-0479">Metal-binding</keyword>
<dbReference type="GO" id="GO:0000162">
    <property type="term" value="P:L-tryptophan biosynthetic process"/>
    <property type="evidence" value="ECO:0007669"/>
    <property type="project" value="UniProtKB-UniRule"/>
</dbReference>
<comment type="similarity">
    <text evidence="8">Belongs to the anthranilate phosphoribosyltransferase family.</text>
</comment>
<evidence type="ECO:0000259" key="10">
    <source>
        <dbReference type="Pfam" id="PF02885"/>
    </source>
</evidence>
<keyword evidence="7 8" id="KW-0057">Aromatic amino acid biosynthesis</keyword>
<evidence type="ECO:0000256" key="6">
    <source>
        <dbReference type="ARBA" id="ARBA00022822"/>
    </source>
</evidence>
<dbReference type="InterPro" id="IPR000312">
    <property type="entry name" value="Glycosyl_Trfase_fam3"/>
</dbReference>
<evidence type="ECO:0000313" key="11">
    <source>
        <dbReference type="EMBL" id="AIF14892.1"/>
    </source>
</evidence>
<keyword evidence="8" id="KW-0460">Magnesium</keyword>
<feature type="binding site" evidence="8">
    <location>
        <position position="114"/>
    </location>
    <ligand>
        <name>anthranilate</name>
        <dbReference type="ChEBI" id="CHEBI:16567"/>
        <label>1</label>
    </ligand>
</feature>
<dbReference type="InterPro" id="IPR036320">
    <property type="entry name" value="Glycosyl_Trfase_fam3_N_dom_sf"/>
</dbReference>
<dbReference type="Pfam" id="PF00591">
    <property type="entry name" value="Glycos_transf_3"/>
    <property type="match status" value="1"/>
</dbReference>
<dbReference type="Gene3D" id="3.40.1030.10">
    <property type="entry name" value="Nucleoside phosphorylase/phosphoribosyltransferase catalytic domain"/>
    <property type="match status" value="1"/>
</dbReference>
<dbReference type="InterPro" id="IPR005940">
    <property type="entry name" value="Anthranilate_Pribosyl_Tfrase"/>
</dbReference>
<feature type="binding site" evidence="8">
    <location>
        <position position="229"/>
    </location>
    <ligand>
        <name>Mg(2+)</name>
        <dbReference type="ChEBI" id="CHEBI:18420"/>
        <label>1</label>
    </ligand>
</feature>
<dbReference type="FunFam" id="3.40.1030.10:FF:000002">
    <property type="entry name" value="Anthranilate phosphoribosyltransferase"/>
    <property type="match status" value="1"/>
</dbReference>
<dbReference type="EC" id="2.4.2.18" evidence="2 8"/>
<feature type="binding site" evidence="8">
    <location>
        <begin position="111"/>
        <end position="119"/>
    </location>
    <ligand>
        <name>5-phospho-alpha-D-ribose 1-diphosphate</name>
        <dbReference type="ChEBI" id="CHEBI:58017"/>
    </ligand>
</feature>
<dbReference type="PANTHER" id="PTHR43285">
    <property type="entry name" value="ANTHRANILATE PHOSPHORIBOSYLTRANSFERASE"/>
    <property type="match status" value="1"/>
</dbReference>
<proteinExistence type="inferred from homology"/>
<dbReference type="SUPFAM" id="SSF47648">
    <property type="entry name" value="Nucleoside phosphorylase/phosphoribosyltransferase N-terminal domain"/>
    <property type="match status" value="1"/>
</dbReference>
<evidence type="ECO:0000259" key="9">
    <source>
        <dbReference type="Pfam" id="PF00591"/>
    </source>
</evidence>
<comment type="cofactor">
    <cofactor evidence="8">
        <name>Mg(2+)</name>
        <dbReference type="ChEBI" id="CHEBI:18420"/>
    </cofactor>
    <text evidence="8">Binds 2 magnesium ions per monomer.</text>
</comment>
<reference evidence="11" key="1">
    <citation type="journal article" date="2014" name="Genome Biol. Evol.">
        <title>Pangenome evidence for extensive interdomain horizontal transfer affecting lineage core and shell genes in uncultured planktonic thaumarchaeota and euryarchaeota.</title>
        <authorList>
            <person name="Deschamps P."/>
            <person name="Zivanovic Y."/>
            <person name="Moreira D."/>
            <person name="Rodriguez-Valera F."/>
            <person name="Lopez-Garcia P."/>
        </authorList>
    </citation>
    <scope>NUCLEOTIDE SEQUENCE</scope>
</reference>
<dbReference type="Pfam" id="PF02885">
    <property type="entry name" value="Glycos_trans_3N"/>
    <property type="match status" value="1"/>
</dbReference>
<evidence type="ECO:0000256" key="7">
    <source>
        <dbReference type="ARBA" id="ARBA00023141"/>
    </source>
</evidence>
<feature type="binding site" evidence="8">
    <location>
        <position position="91"/>
    </location>
    <ligand>
        <name>5-phospho-alpha-D-ribose 1-diphosphate</name>
        <dbReference type="ChEBI" id="CHEBI:58017"/>
    </ligand>
</feature>
<name>A0A075HKH3_9ARCH</name>
<feature type="domain" description="Glycosyl transferase family 3 N-terminal" evidence="10">
    <location>
        <begin position="7"/>
        <end position="68"/>
    </location>
</feature>
<dbReference type="PANTHER" id="PTHR43285:SF2">
    <property type="entry name" value="ANTHRANILATE PHOSPHORIBOSYLTRANSFERASE"/>
    <property type="match status" value="1"/>
</dbReference>
<feature type="binding site" evidence="8">
    <location>
        <position position="169"/>
    </location>
    <ligand>
        <name>anthranilate</name>
        <dbReference type="ChEBI" id="CHEBI:16567"/>
        <label>2</label>
    </ligand>
</feature>
<evidence type="ECO:0000256" key="1">
    <source>
        <dbReference type="ARBA" id="ARBA00004907"/>
    </source>
</evidence>
<keyword evidence="5 8" id="KW-0808">Transferase</keyword>
<comment type="pathway">
    <text evidence="1 8">Amino-acid biosynthesis; L-tryptophan biosynthesis; L-tryptophan from chorismate: step 2/5.</text>
</comment>
<evidence type="ECO:0000256" key="2">
    <source>
        <dbReference type="ARBA" id="ARBA00011948"/>
    </source>
</evidence>
<evidence type="ECO:0000256" key="8">
    <source>
        <dbReference type="HAMAP-Rule" id="MF_00211"/>
    </source>
</evidence>
<keyword evidence="3 8" id="KW-0028">Amino-acid biosynthesis</keyword>
<feature type="binding site" evidence="8">
    <location>
        <position position="123"/>
    </location>
    <ligand>
        <name>5-phospho-alpha-D-ribose 1-diphosphate</name>
        <dbReference type="ChEBI" id="CHEBI:58017"/>
    </ligand>
</feature>
<evidence type="ECO:0000256" key="5">
    <source>
        <dbReference type="ARBA" id="ARBA00022679"/>
    </source>
</evidence>
<dbReference type="GO" id="GO:0005829">
    <property type="term" value="C:cytosol"/>
    <property type="evidence" value="ECO:0007669"/>
    <property type="project" value="TreeGrafter"/>
</dbReference>
<feature type="binding site" evidence="8">
    <location>
        <begin position="86"/>
        <end position="87"/>
    </location>
    <ligand>
        <name>5-phospho-alpha-D-ribose 1-diphosphate</name>
        <dbReference type="ChEBI" id="CHEBI:58017"/>
    </ligand>
</feature>
<comment type="subunit">
    <text evidence="8">Homodimer.</text>
</comment>
<feature type="binding site" evidence="8">
    <location>
        <position position="228"/>
    </location>
    <ligand>
        <name>Mg(2+)</name>
        <dbReference type="ChEBI" id="CHEBI:18420"/>
        <label>2</label>
    </ligand>
</feature>
<dbReference type="UniPathway" id="UPA00035">
    <property type="reaction ID" value="UER00041"/>
</dbReference>
<feature type="binding site" evidence="8">
    <location>
        <position position="83"/>
    </location>
    <ligand>
        <name>anthranilate</name>
        <dbReference type="ChEBI" id="CHEBI:16567"/>
        <label>1</label>
    </ligand>
</feature>
<dbReference type="InterPro" id="IPR035902">
    <property type="entry name" value="Nuc_phospho_transferase"/>
</dbReference>
<dbReference type="AlphaFoldDB" id="A0A075HKH3"/>
<protein>
    <recommendedName>
        <fullName evidence="2 8">Anthranilate phosphoribosyltransferase</fullName>
        <ecNumber evidence="2 8">2.4.2.18</ecNumber>
    </recommendedName>
</protein>
<comment type="catalytic activity">
    <reaction evidence="8">
        <text>N-(5-phospho-beta-D-ribosyl)anthranilate + diphosphate = 5-phospho-alpha-D-ribose 1-diphosphate + anthranilate</text>
        <dbReference type="Rhea" id="RHEA:11768"/>
        <dbReference type="ChEBI" id="CHEBI:16567"/>
        <dbReference type="ChEBI" id="CHEBI:18277"/>
        <dbReference type="ChEBI" id="CHEBI:33019"/>
        <dbReference type="ChEBI" id="CHEBI:58017"/>
        <dbReference type="EC" id="2.4.2.18"/>
    </reaction>
</comment>
<dbReference type="SUPFAM" id="SSF52418">
    <property type="entry name" value="Nucleoside phosphorylase/phosphoribosyltransferase catalytic domain"/>
    <property type="match status" value="1"/>
</dbReference>
<sequence length="344" mass="35877">MSTALKAILGKLVQRENLTADEASFAMQEIMEGRASSSQIAGFLIALSMKGEEVSEIVGLAKMMRTQAVGVNPGIEHLFDTCGTGGDGSNTFNVSTLSAVVLAGCGLNVAKHGNRSVSSNCGSADLLEALGVNVEADIRLVERCFAEIGMAFLYAPVFHPSMRHAGPTRKELGVRTAFNLLGPLTNPANAKRQLVGVPKPELTEFMANALLALGSERAWVVHGADGLDEISLTGDTKVSSVENGAVSTFYVHPSDFGLASAPMGSLRVNGLDESLSIAKDVLNNLEGPAKNFVAINAAASLFIAGRVRSLEDGVAMASESVASGKARDIVRALGDVTTRDTTNA</sequence>
<evidence type="ECO:0000256" key="4">
    <source>
        <dbReference type="ARBA" id="ARBA00022676"/>
    </source>
</evidence>
<feature type="binding site" evidence="8">
    <location>
        <position position="83"/>
    </location>
    <ligand>
        <name>5-phospho-alpha-D-ribose 1-diphosphate</name>
        <dbReference type="ChEBI" id="CHEBI:58017"/>
    </ligand>
</feature>
<dbReference type="NCBIfam" id="TIGR01245">
    <property type="entry name" value="trpD"/>
    <property type="match status" value="1"/>
</dbReference>
<feature type="binding site" evidence="8">
    <location>
        <position position="229"/>
    </location>
    <ligand>
        <name>Mg(2+)</name>
        <dbReference type="ChEBI" id="CHEBI:18420"/>
        <label>2</label>
    </ligand>
</feature>
<dbReference type="GO" id="GO:0004048">
    <property type="term" value="F:anthranilate phosphoribosyltransferase activity"/>
    <property type="evidence" value="ECO:0007669"/>
    <property type="project" value="UniProtKB-UniRule"/>
</dbReference>
<organism evidence="11">
    <name type="scientific">uncultured marine thaumarchaeote KM3_68_B04</name>
    <dbReference type="NCBI Taxonomy" id="1456242"/>
    <lineage>
        <taxon>Archaea</taxon>
        <taxon>Nitrososphaerota</taxon>
        <taxon>environmental samples</taxon>
    </lineage>
</organism>
<feature type="binding site" evidence="8">
    <location>
        <begin position="93"/>
        <end position="96"/>
    </location>
    <ligand>
        <name>5-phospho-alpha-D-ribose 1-diphosphate</name>
        <dbReference type="ChEBI" id="CHEBI:58017"/>
    </ligand>
</feature>
<accession>A0A075HKH3</accession>
<gene>
    <name evidence="8 11" type="primary">trpD</name>
</gene>
<dbReference type="EMBL" id="KF901013">
    <property type="protein sequence ID" value="AIF14892.1"/>
    <property type="molecule type" value="Genomic_DNA"/>
</dbReference>
<dbReference type="HAMAP" id="MF_00211">
    <property type="entry name" value="TrpD"/>
    <property type="match status" value="1"/>
</dbReference>
<keyword evidence="6 8" id="KW-0822">Tryptophan biosynthesis</keyword>